<dbReference type="RefSeq" id="WP_176272233.1">
    <property type="nucleotide sequence ID" value="NZ_JABWTA010000001.1"/>
</dbReference>
<dbReference type="Pfam" id="PF22278">
    <property type="entry name" value="DUF6958"/>
    <property type="match status" value="1"/>
</dbReference>
<accession>A0A850HGK2</accession>
<dbReference type="Proteomes" id="UP000546031">
    <property type="component" value="Unassembled WGS sequence"/>
</dbReference>
<evidence type="ECO:0000313" key="2">
    <source>
        <dbReference type="Proteomes" id="UP000546031"/>
    </source>
</evidence>
<evidence type="ECO:0000313" key="1">
    <source>
        <dbReference type="EMBL" id="NVE93902.1"/>
    </source>
</evidence>
<reference evidence="1 2" key="1">
    <citation type="submission" date="2020-06" db="EMBL/GenBank/DDBJ databases">
        <title>Altererythrobacter lutimaris sp. nov., a marine bacterium isolated from a tidal flat.</title>
        <authorList>
            <person name="Kim D."/>
            <person name="Yoo Y."/>
            <person name="Kim J.-J."/>
        </authorList>
    </citation>
    <scope>NUCLEOTIDE SEQUENCE [LARGE SCALE GENOMIC DNA]</scope>
    <source>
        <strain evidence="1 2">JGD-16</strain>
    </source>
</reference>
<protein>
    <submittedName>
        <fullName evidence="1">Uncharacterized protein</fullName>
    </submittedName>
</protein>
<dbReference type="InterPro" id="IPR054233">
    <property type="entry name" value="DUF6958"/>
</dbReference>
<dbReference type="EMBL" id="JABWTA010000001">
    <property type="protein sequence ID" value="NVE93902.1"/>
    <property type="molecule type" value="Genomic_DNA"/>
</dbReference>
<keyword evidence="2" id="KW-1185">Reference proteome</keyword>
<organism evidence="1 2">
    <name type="scientific">Altererythrobacter lutimaris</name>
    <dbReference type="NCBI Taxonomy" id="2743979"/>
    <lineage>
        <taxon>Bacteria</taxon>
        <taxon>Pseudomonadati</taxon>
        <taxon>Pseudomonadota</taxon>
        <taxon>Alphaproteobacteria</taxon>
        <taxon>Sphingomonadales</taxon>
        <taxon>Erythrobacteraceae</taxon>
        <taxon>Altererythrobacter</taxon>
    </lineage>
</organism>
<sequence>MSDMVEVENVNTPGRKSRVNAAKYADMLQAFEKALPKACPGLTQAETRDAVKLHLSDGLFPSGETAGWWAKTVQLDLEAKGKLVREATKPLRWHWK</sequence>
<gene>
    <name evidence="1" type="ORF">HUO12_03215</name>
</gene>
<proteinExistence type="predicted"/>
<dbReference type="AlphaFoldDB" id="A0A850HGK2"/>
<name>A0A850HGK2_9SPHN</name>
<comment type="caution">
    <text evidence="1">The sequence shown here is derived from an EMBL/GenBank/DDBJ whole genome shotgun (WGS) entry which is preliminary data.</text>
</comment>